<protein>
    <submittedName>
        <fullName evidence="1">Uncharacterized protein</fullName>
    </submittedName>
</protein>
<dbReference type="AlphaFoldDB" id="A0A3M7PGV2"/>
<dbReference type="EMBL" id="REGN01010871">
    <property type="protein sequence ID" value="RMZ98279.1"/>
    <property type="molecule type" value="Genomic_DNA"/>
</dbReference>
<dbReference type="Proteomes" id="UP000276133">
    <property type="component" value="Unassembled WGS sequence"/>
</dbReference>
<sequence length="140" mass="16505">MIISFADPCIRNIAKVGHLLRIIDFNLLRKLDSIENKWGFLKETITNAIEESFPLKKSIRKKNEQSPWFDAELRLLRNFRDYCYQDYMMDKTEQNLFQGDAEFDSFPEELCWDGKKASTTVDQMEMFNSCFASIESYSLS</sequence>
<comment type="caution">
    <text evidence="1">The sequence shown here is derived from an EMBL/GenBank/DDBJ whole genome shotgun (WGS) entry which is preliminary data.</text>
</comment>
<keyword evidence="2" id="KW-1185">Reference proteome</keyword>
<proteinExistence type="predicted"/>
<organism evidence="1 2">
    <name type="scientific">Brachionus plicatilis</name>
    <name type="common">Marine rotifer</name>
    <name type="synonym">Brachionus muelleri</name>
    <dbReference type="NCBI Taxonomy" id="10195"/>
    <lineage>
        <taxon>Eukaryota</taxon>
        <taxon>Metazoa</taxon>
        <taxon>Spiralia</taxon>
        <taxon>Gnathifera</taxon>
        <taxon>Rotifera</taxon>
        <taxon>Eurotatoria</taxon>
        <taxon>Monogononta</taxon>
        <taxon>Pseudotrocha</taxon>
        <taxon>Ploima</taxon>
        <taxon>Brachionidae</taxon>
        <taxon>Brachionus</taxon>
    </lineage>
</organism>
<evidence type="ECO:0000313" key="1">
    <source>
        <dbReference type="EMBL" id="RMZ98279.1"/>
    </source>
</evidence>
<gene>
    <name evidence="1" type="ORF">BpHYR1_006168</name>
</gene>
<feature type="non-terminal residue" evidence="1">
    <location>
        <position position="140"/>
    </location>
</feature>
<reference evidence="1 2" key="1">
    <citation type="journal article" date="2018" name="Sci. Rep.">
        <title>Genomic signatures of local adaptation to the degree of environmental predictability in rotifers.</title>
        <authorList>
            <person name="Franch-Gras L."/>
            <person name="Hahn C."/>
            <person name="Garcia-Roger E.M."/>
            <person name="Carmona M.J."/>
            <person name="Serra M."/>
            <person name="Gomez A."/>
        </authorList>
    </citation>
    <scope>NUCLEOTIDE SEQUENCE [LARGE SCALE GENOMIC DNA]</scope>
    <source>
        <strain evidence="1">HYR1</strain>
    </source>
</reference>
<dbReference type="OrthoDB" id="10195554at2759"/>
<name>A0A3M7PGV2_BRAPC</name>
<evidence type="ECO:0000313" key="2">
    <source>
        <dbReference type="Proteomes" id="UP000276133"/>
    </source>
</evidence>
<accession>A0A3M7PGV2</accession>